<protein>
    <submittedName>
        <fullName evidence="1">Uncharacterized protein</fullName>
    </submittedName>
</protein>
<feature type="non-terminal residue" evidence="1">
    <location>
        <position position="1"/>
    </location>
</feature>
<dbReference type="EMBL" id="CAJNOQ010033067">
    <property type="protein sequence ID" value="CAF1588137.1"/>
    <property type="molecule type" value="Genomic_DNA"/>
</dbReference>
<dbReference type="Proteomes" id="UP000663829">
    <property type="component" value="Unassembled WGS sequence"/>
</dbReference>
<evidence type="ECO:0000313" key="2">
    <source>
        <dbReference type="EMBL" id="CAF4458933.1"/>
    </source>
</evidence>
<comment type="caution">
    <text evidence="1">The sequence shown here is derived from an EMBL/GenBank/DDBJ whole genome shotgun (WGS) entry which is preliminary data.</text>
</comment>
<dbReference type="AlphaFoldDB" id="A0A815ZV98"/>
<proteinExistence type="predicted"/>
<gene>
    <name evidence="1" type="ORF">GPM918_LOCUS41567</name>
    <name evidence="2" type="ORF">SRO942_LOCUS42639</name>
</gene>
<dbReference type="EMBL" id="CAJOBC010099165">
    <property type="protein sequence ID" value="CAF4458933.1"/>
    <property type="molecule type" value="Genomic_DNA"/>
</dbReference>
<evidence type="ECO:0000313" key="1">
    <source>
        <dbReference type="EMBL" id="CAF1588137.1"/>
    </source>
</evidence>
<evidence type="ECO:0000313" key="3">
    <source>
        <dbReference type="Proteomes" id="UP000663829"/>
    </source>
</evidence>
<sequence length="89" mass="10627">HESADYQWYQILRNTLLNMNTETDEAKKEMIDYCRKYYQKEEVVLGAIDEFERSYTSSCQSISYKRCLSELLTGRGETNCFDWTRQDEG</sequence>
<reference evidence="1" key="1">
    <citation type="submission" date="2021-02" db="EMBL/GenBank/DDBJ databases">
        <authorList>
            <person name="Nowell W R."/>
        </authorList>
    </citation>
    <scope>NUCLEOTIDE SEQUENCE</scope>
</reference>
<organism evidence="1 3">
    <name type="scientific">Didymodactylos carnosus</name>
    <dbReference type="NCBI Taxonomy" id="1234261"/>
    <lineage>
        <taxon>Eukaryota</taxon>
        <taxon>Metazoa</taxon>
        <taxon>Spiralia</taxon>
        <taxon>Gnathifera</taxon>
        <taxon>Rotifera</taxon>
        <taxon>Eurotatoria</taxon>
        <taxon>Bdelloidea</taxon>
        <taxon>Philodinida</taxon>
        <taxon>Philodinidae</taxon>
        <taxon>Didymodactylos</taxon>
    </lineage>
</organism>
<dbReference type="Proteomes" id="UP000681722">
    <property type="component" value="Unassembled WGS sequence"/>
</dbReference>
<accession>A0A815ZV98</accession>
<name>A0A815ZV98_9BILA</name>
<keyword evidence="3" id="KW-1185">Reference proteome</keyword>